<proteinExistence type="predicted"/>
<accession>A0A3B0YU43</accession>
<dbReference type="NCBIfam" id="TIGR03784">
    <property type="entry name" value="marine_sortase"/>
    <property type="match status" value="1"/>
</dbReference>
<gene>
    <name evidence="2" type="ORF">MNBD_GAMMA17-173</name>
</gene>
<dbReference type="GO" id="GO:0016787">
    <property type="term" value="F:hydrolase activity"/>
    <property type="evidence" value="ECO:0007669"/>
    <property type="project" value="UniProtKB-KW"/>
</dbReference>
<protein>
    <submittedName>
        <fullName evidence="2">LPXTG-site transpeptidase family protein</fullName>
    </submittedName>
</protein>
<sequence>MFKWGRRVILFLLLSVGLWQVGEGSYIYAKAQLAQELILDAWEEGIANRQPVKPWSWADTWPVARLVVPRLGIDQIVLAGDNGRALAFGPGHRFGTPLPGEVGNSLVAGHRDTHFGFLKNLRIDDTILVQDQAGAVHQYIINAYEVVDESMPVEEVSEQQLTLVTCYPFDAVVPGGPLRYVVTATVTTAKWKGKSDNLYRQQINQSEPRSEQF</sequence>
<dbReference type="EMBL" id="UOFQ01000002">
    <property type="protein sequence ID" value="VAW84455.1"/>
    <property type="molecule type" value="Genomic_DNA"/>
</dbReference>
<dbReference type="NCBIfam" id="TIGR01076">
    <property type="entry name" value="sortase_fam"/>
    <property type="match status" value="1"/>
</dbReference>
<organism evidence="2">
    <name type="scientific">hydrothermal vent metagenome</name>
    <dbReference type="NCBI Taxonomy" id="652676"/>
    <lineage>
        <taxon>unclassified sequences</taxon>
        <taxon>metagenomes</taxon>
        <taxon>ecological metagenomes</taxon>
    </lineage>
</organism>
<dbReference type="InterPro" id="IPR041999">
    <property type="entry name" value="Sortase_D_1"/>
</dbReference>
<dbReference type="Pfam" id="PF04203">
    <property type="entry name" value="Sortase"/>
    <property type="match status" value="1"/>
</dbReference>
<dbReference type="InterPro" id="IPR022445">
    <property type="entry name" value="Sortase_proteobact_type"/>
</dbReference>
<reference evidence="2" key="1">
    <citation type="submission" date="2018-06" db="EMBL/GenBank/DDBJ databases">
        <authorList>
            <person name="Zhirakovskaya E."/>
        </authorList>
    </citation>
    <scope>NUCLEOTIDE SEQUENCE</scope>
</reference>
<evidence type="ECO:0000313" key="2">
    <source>
        <dbReference type="EMBL" id="VAW84455.1"/>
    </source>
</evidence>
<dbReference type="InterPro" id="IPR023365">
    <property type="entry name" value="Sortase_dom-sf"/>
</dbReference>
<dbReference type="Gene3D" id="2.40.260.10">
    <property type="entry name" value="Sortase"/>
    <property type="match status" value="1"/>
</dbReference>
<name>A0A3B0YU43_9ZZZZ</name>
<dbReference type="SUPFAM" id="SSF63817">
    <property type="entry name" value="Sortase"/>
    <property type="match status" value="1"/>
</dbReference>
<keyword evidence="1" id="KW-0378">Hydrolase</keyword>
<dbReference type="AlphaFoldDB" id="A0A3B0YU43"/>
<dbReference type="CDD" id="cd05828">
    <property type="entry name" value="Sortase_D_1"/>
    <property type="match status" value="1"/>
</dbReference>
<evidence type="ECO:0000256" key="1">
    <source>
        <dbReference type="ARBA" id="ARBA00022801"/>
    </source>
</evidence>
<dbReference type="InterPro" id="IPR005754">
    <property type="entry name" value="Sortase"/>
</dbReference>